<organism evidence="1 2">
    <name type="scientific">Zymoseptoria tritici ST99CH_1A5</name>
    <dbReference type="NCBI Taxonomy" id="1276529"/>
    <lineage>
        <taxon>Eukaryota</taxon>
        <taxon>Fungi</taxon>
        <taxon>Dikarya</taxon>
        <taxon>Ascomycota</taxon>
        <taxon>Pezizomycotina</taxon>
        <taxon>Dothideomycetes</taxon>
        <taxon>Dothideomycetidae</taxon>
        <taxon>Mycosphaerellales</taxon>
        <taxon>Mycosphaerellaceae</taxon>
        <taxon>Zymoseptoria</taxon>
    </lineage>
</organism>
<evidence type="ECO:0000313" key="2">
    <source>
        <dbReference type="Proteomes" id="UP000215453"/>
    </source>
</evidence>
<proteinExistence type="predicted"/>
<dbReference type="EMBL" id="LT882680">
    <property type="protein sequence ID" value="SMY24249.1"/>
    <property type="molecule type" value="Genomic_DNA"/>
</dbReference>
<protein>
    <submittedName>
        <fullName evidence="1">Uncharacterized protein</fullName>
    </submittedName>
</protein>
<dbReference type="AlphaFoldDB" id="A0A1Y6LKR8"/>
<gene>
    <name evidence="1" type="ORF">ZT1A5_G5690</name>
</gene>
<accession>A0A1Y6LKR8</accession>
<name>A0A1Y6LKR8_ZYMTR</name>
<dbReference type="Proteomes" id="UP000215453">
    <property type="component" value="Chromosome 5"/>
</dbReference>
<evidence type="ECO:0000313" key="1">
    <source>
        <dbReference type="EMBL" id="SMY24249.1"/>
    </source>
</evidence>
<sequence length="196" mass="21337">MCQPDVYWLEPHFVCEQNVRMQAMWQNNERTCSPPERAGDGTDNITKSQRTRESLIMDLTLILSDTVVHLHTLPHQYTNSAAVTPPSIHPPCSSRPTFSSPPQRFLEQLRAVPTFGATATCPHRRNPNGVKILSRARAAARMAENAAFLLDKSNALRTNAGSFRMGDGGGSITTGGTVAFGLGLVNRHELGAADKG</sequence>
<reference evidence="1 2" key="1">
    <citation type="submission" date="2016-10" db="EMBL/GenBank/DDBJ databases">
        <authorList>
            <person name="Varghese N."/>
        </authorList>
    </citation>
    <scope>NUCLEOTIDE SEQUENCE [LARGE SCALE GENOMIC DNA]</scope>
</reference>